<organism evidence="14 15">
    <name type="scientific">Mycena belliarum</name>
    <dbReference type="NCBI Taxonomy" id="1033014"/>
    <lineage>
        <taxon>Eukaryota</taxon>
        <taxon>Fungi</taxon>
        <taxon>Dikarya</taxon>
        <taxon>Basidiomycota</taxon>
        <taxon>Agaricomycotina</taxon>
        <taxon>Agaricomycetes</taxon>
        <taxon>Agaricomycetidae</taxon>
        <taxon>Agaricales</taxon>
        <taxon>Marasmiineae</taxon>
        <taxon>Mycenaceae</taxon>
        <taxon>Mycena</taxon>
    </lineage>
</organism>
<feature type="domain" description="PHD-type" evidence="13">
    <location>
        <begin position="394"/>
        <end position="443"/>
    </location>
</feature>
<feature type="binding site" evidence="9">
    <location>
        <position position="424"/>
    </location>
    <ligand>
        <name>Zn(2+)</name>
        <dbReference type="ChEBI" id="CHEBI:29105"/>
        <label>1</label>
    </ligand>
</feature>
<feature type="site" description="Histone H3K4me3 binding" evidence="8">
    <location>
        <position position="411"/>
    </location>
</feature>
<keyword evidence="4 10" id="KW-0863">Zinc-finger</keyword>
<evidence type="ECO:0000259" key="13">
    <source>
        <dbReference type="PROSITE" id="PS50016"/>
    </source>
</evidence>
<gene>
    <name evidence="14" type="ORF">B0H15DRAFT_767414</name>
</gene>
<keyword evidence="7 11" id="KW-0539">Nucleus</keyword>
<dbReference type="PROSITE" id="PS50016">
    <property type="entry name" value="ZF_PHD_2"/>
    <property type="match status" value="1"/>
</dbReference>
<feature type="region of interest" description="Disordered" evidence="12">
    <location>
        <begin position="165"/>
        <end position="295"/>
    </location>
</feature>
<name>A0AAD6Y1J4_9AGAR</name>
<dbReference type="InterPro" id="IPR028651">
    <property type="entry name" value="ING_fam"/>
</dbReference>
<dbReference type="Gene3D" id="6.10.140.1740">
    <property type="match status" value="1"/>
</dbReference>
<comment type="function">
    <text evidence="11">Component of an histone acetyltransferase complex.</text>
</comment>
<feature type="binding site" evidence="9">
    <location>
        <position position="440"/>
    </location>
    <ligand>
        <name>Zn(2+)</name>
        <dbReference type="ChEBI" id="CHEBI:29105"/>
        <label>2</label>
    </ligand>
</feature>
<evidence type="ECO:0000256" key="9">
    <source>
        <dbReference type="PIRSR" id="PIRSR628651-51"/>
    </source>
</evidence>
<dbReference type="GO" id="GO:0005634">
    <property type="term" value="C:nucleus"/>
    <property type="evidence" value="ECO:0007669"/>
    <property type="project" value="UniProtKB-SubCell"/>
</dbReference>
<feature type="compositionally biased region" description="Basic and acidic residues" evidence="12">
    <location>
        <begin position="185"/>
        <end position="202"/>
    </location>
</feature>
<comment type="similarity">
    <text evidence="2 11">Belongs to the ING family.</text>
</comment>
<dbReference type="InterPro" id="IPR011011">
    <property type="entry name" value="Znf_FYVE_PHD"/>
</dbReference>
<evidence type="ECO:0000313" key="15">
    <source>
        <dbReference type="Proteomes" id="UP001222325"/>
    </source>
</evidence>
<keyword evidence="5 9" id="KW-0862">Zinc</keyword>
<evidence type="ECO:0000256" key="4">
    <source>
        <dbReference type="ARBA" id="ARBA00022771"/>
    </source>
</evidence>
<reference evidence="14" key="1">
    <citation type="submission" date="2023-03" db="EMBL/GenBank/DDBJ databases">
        <title>Massive genome expansion in bonnet fungi (Mycena s.s.) driven by repeated elements and novel gene families across ecological guilds.</title>
        <authorList>
            <consortium name="Lawrence Berkeley National Laboratory"/>
            <person name="Harder C.B."/>
            <person name="Miyauchi S."/>
            <person name="Viragh M."/>
            <person name="Kuo A."/>
            <person name="Thoen E."/>
            <person name="Andreopoulos B."/>
            <person name="Lu D."/>
            <person name="Skrede I."/>
            <person name="Drula E."/>
            <person name="Henrissat B."/>
            <person name="Morin E."/>
            <person name="Kohler A."/>
            <person name="Barry K."/>
            <person name="LaButti K."/>
            <person name="Morin E."/>
            <person name="Salamov A."/>
            <person name="Lipzen A."/>
            <person name="Mereny Z."/>
            <person name="Hegedus B."/>
            <person name="Baldrian P."/>
            <person name="Stursova M."/>
            <person name="Weitz H."/>
            <person name="Taylor A."/>
            <person name="Grigoriev I.V."/>
            <person name="Nagy L.G."/>
            <person name="Martin F."/>
            <person name="Kauserud H."/>
        </authorList>
    </citation>
    <scope>NUCLEOTIDE SEQUENCE</scope>
    <source>
        <strain evidence="14">CBHHK173m</strain>
    </source>
</reference>
<comment type="subcellular location">
    <subcellularLocation>
        <location evidence="1 11">Nucleus</location>
    </subcellularLocation>
</comment>
<evidence type="ECO:0000256" key="6">
    <source>
        <dbReference type="ARBA" id="ARBA00022853"/>
    </source>
</evidence>
<dbReference type="InterPro" id="IPR024610">
    <property type="entry name" value="ING_N_histone-binding"/>
</dbReference>
<feature type="binding site" evidence="9">
    <location>
        <position position="397"/>
    </location>
    <ligand>
        <name>Zn(2+)</name>
        <dbReference type="ChEBI" id="CHEBI:29105"/>
        <label>1</label>
    </ligand>
</feature>
<dbReference type="PROSITE" id="PS01359">
    <property type="entry name" value="ZF_PHD_1"/>
    <property type="match status" value="1"/>
</dbReference>
<evidence type="ECO:0000256" key="11">
    <source>
        <dbReference type="RuleBase" id="RU361213"/>
    </source>
</evidence>
<feature type="binding site" evidence="9">
    <location>
        <position position="421"/>
    </location>
    <ligand>
        <name>Zn(2+)</name>
        <dbReference type="ChEBI" id="CHEBI:29105"/>
        <label>1</label>
    </ligand>
</feature>
<evidence type="ECO:0000256" key="10">
    <source>
        <dbReference type="PROSITE-ProRule" id="PRU00146"/>
    </source>
</evidence>
<dbReference type="PANTHER" id="PTHR10333">
    <property type="entry name" value="INHIBITOR OF GROWTH PROTEIN"/>
    <property type="match status" value="1"/>
</dbReference>
<feature type="binding site" evidence="9">
    <location>
        <position position="410"/>
    </location>
    <ligand>
        <name>Zn(2+)</name>
        <dbReference type="ChEBI" id="CHEBI:29105"/>
        <label>2</label>
    </ligand>
</feature>
<feature type="site" description="Histone H3K4me3 binding" evidence="8">
    <location>
        <position position="419"/>
    </location>
</feature>
<dbReference type="Proteomes" id="UP001222325">
    <property type="component" value="Unassembled WGS sequence"/>
</dbReference>
<keyword evidence="15" id="KW-1185">Reference proteome</keyword>
<dbReference type="GO" id="GO:0008270">
    <property type="term" value="F:zinc ion binding"/>
    <property type="evidence" value="ECO:0007669"/>
    <property type="project" value="UniProtKB-KW"/>
</dbReference>
<dbReference type="SMART" id="SM00249">
    <property type="entry name" value="PHD"/>
    <property type="match status" value="1"/>
</dbReference>
<dbReference type="InterPro" id="IPR019787">
    <property type="entry name" value="Znf_PHD-finger"/>
</dbReference>
<comment type="domain">
    <text evidence="11">The PHD-type zinc finger mediates the binding to H3K4me3.</text>
</comment>
<evidence type="ECO:0000256" key="5">
    <source>
        <dbReference type="ARBA" id="ARBA00022833"/>
    </source>
</evidence>
<dbReference type="AlphaFoldDB" id="A0AAD6Y1J4"/>
<dbReference type="CDD" id="cd15505">
    <property type="entry name" value="PHD_ING"/>
    <property type="match status" value="1"/>
</dbReference>
<keyword evidence="6 11" id="KW-0156">Chromatin regulator</keyword>
<feature type="binding site" evidence="9">
    <location>
        <position position="437"/>
    </location>
    <ligand>
        <name>Zn(2+)</name>
        <dbReference type="ChEBI" id="CHEBI:29105"/>
        <label>2</label>
    </ligand>
</feature>
<sequence length="463" mass="49969">MAPPRAAVSAPSPATSAVYSLALLSEYTHTLDSLPLDLSRNFADLRELDAVLSASMSSITSKISTLTEMIEQGAGKQEQRLWLLMEIAEEANRLRLGGEDKIRVACQAADNLRSHSGHLRTLAEQIPGFDLTTLNRRTTYPHVATRSFMPATSLESGRRRRTGFASASLLVSAPEPTPIKRKRAVRDDDLDHGRTPRKERLLDVVPRPRNGGRKKIERAPSPTESLLSVTSHIPPQSNARASGSTNSRATNGTANKRSRTAAANARDASNQPNEYYSTNGHDHPNGHSVSAAAAGNARREAFNVPPSSSSHPSLIPYQNGHQAHATAFELHARGHSHSNTPVPGAGDWNPPHPQTLEGPGMPVARNHAALVVNAPPPDTAPPDAGDGEGDGDDKPYCFCQRVSFGQMIACDDANCQWEWFHIACIGLTTPPDGRWFCDTCKSKRAKRAGRGGRRKATGRARAS</sequence>
<dbReference type="Gene3D" id="3.30.40.10">
    <property type="entry name" value="Zinc/RING finger domain, C3HC4 (zinc finger)"/>
    <property type="match status" value="1"/>
</dbReference>
<comment type="subunit">
    <text evidence="11">Component of an histone acetyltransferase complex. Interacts with H3K4me3 and to a lesser extent with H3K4me2.</text>
</comment>
<evidence type="ECO:0000256" key="7">
    <source>
        <dbReference type="ARBA" id="ARBA00023242"/>
    </source>
</evidence>
<dbReference type="SUPFAM" id="SSF57903">
    <property type="entry name" value="FYVE/PHD zinc finger"/>
    <property type="match status" value="1"/>
</dbReference>
<dbReference type="SMART" id="SM01408">
    <property type="entry name" value="ING"/>
    <property type="match status" value="1"/>
</dbReference>
<dbReference type="GO" id="GO:0006325">
    <property type="term" value="P:chromatin organization"/>
    <property type="evidence" value="ECO:0007669"/>
    <property type="project" value="UniProtKB-KW"/>
</dbReference>
<feature type="region of interest" description="Disordered" evidence="12">
    <location>
        <begin position="334"/>
        <end position="361"/>
    </location>
</feature>
<dbReference type="GO" id="GO:0006355">
    <property type="term" value="P:regulation of DNA-templated transcription"/>
    <property type="evidence" value="ECO:0007669"/>
    <property type="project" value="TreeGrafter"/>
</dbReference>
<dbReference type="Pfam" id="PF12998">
    <property type="entry name" value="ING"/>
    <property type="match status" value="1"/>
</dbReference>
<dbReference type="InterPro" id="IPR019786">
    <property type="entry name" value="Zinc_finger_PHD-type_CS"/>
</dbReference>
<dbReference type="InterPro" id="IPR001965">
    <property type="entry name" value="Znf_PHD"/>
</dbReference>
<accession>A0AAD6Y1J4</accession>
<feature type="compositionally biased region" description="Polar residues" evidence="12">
    <location>
        <begin position="267"/>
        <end position="279"/>
    </location>
</feature>
<feature type="site" description="Histone H3K4me3 binding" evidence="8">
    <location>
        <position position="407"/>
    </location>
</feature>
<dbReference type="PANTHER" id="PTHR10333:SF42">
    <property type="entry name" value="INHIBITOR OF GROWTH PROTEIN 5"/>
    <property type="match status" value="1"/>
</dbReference>
<comment type="caution">
    <text evidence="14">The sequence shown here is derived from an EMBL/GenBank/DDBJ whole genome shotgun (WGS) entry which is preliminary data.</text>
</comment>
<evidence type="ECO:0000256" key="12">
    <source>
        <dbReference type="SAM" id="MobiDB-lite"/>
    </source>
</evidence>
<evidence type="ECO:0000256" key="1">
    <source>
        <dbReference type="ARBA" id="ARBA00004123"/>
    </source>
</evidence>
<dbReference type="EMBL" id="JARJCN010000002">
    <property type="protein sequence ID" value="KAJ7103161.1"/>
    <property type="molecule type" value="Genomic_DNA"/>
</dbReference>
<dbReference type="GO" id="GO:0000785">
    <property type="term" value="C:chromatin"/>
    <property type="evidence" value="ECO:0007669"/>
    <property type="project" value="UniProtKB-ARBA"/>
</dbReference>
<keyword evidence="3 9" id="KW-0479">Metal-binding</keyword>
<proteinExistence type="inferred from homology"/>
<feature type="site" description="Histone H3K4me3 binding" evidence="8">
    <location>
        <position position="396"/>
    </location>
</feature>
<feature type="binding site" evidence="9">
    <location>
        <position position="399"/>
    </location>
    <ligand>
        <name>Zn(2+)</name>
        <dbReference type="ChEBI" id="CHEBI:29105"/>
        <label>1</label>
    </ligand>
</feature>
<feature type="compositionally biased region" description="Polar residues" evidence="12">
    <location>
        <begin position="222"/>
        <end position="255"/>
    </location>
</feature>
<evidence type="ECO:0000313" key="14">
    <source>
        <dbReference type="EMBL" id="KAJ7103161.1"/>
    </source>
</evidence>
<feature type="binding site" evidence="9">
    <location>
        <position position="415"/>
    </location>
    <ligand>
        <name>Zn(2+)</name>
        <dbReference type="ChEBI" id="CHEBI:29105"/>
        <label>2</label>
    </ligand>
</feature>
<dbReference type="InterPro" id="IPR013083">
    <property type="entry name" value="Znf_RING/FYVE/PHD"/>
</dbReference>
<evidence type="ECO:0000256" key="3">
    <source>
        <dbReference type="ARBA" id="ARBA00022723"/>
    </source>
</evidence>
<evidence type="ECO:0000256" key="8">
    <source>
        <dbReference type="PIRSR" id="PIRSR628651-50"/>
    </source>
</evidence>
<protein>
    <recommendedName>
        <fullName evidence="11">Chromatin modification-related protein</fullName>
    </recommendedName>
</protein>
<evidence type="ECO:0000256" key="2">
    <source>
        <dbReference type="ARBA" id="ARBA00010210"/>
    </source>
</evidence>
<dbReference type="CDD" id="cd16859">
    <property type="entry name" value="ING_ING4_5"/>
    <property type="match status" value="1"/>
</dbReference>